<proteinExistence type="predicted"/>
<gene>
    <name evidence="1" type="ORF">RRG08_019630</name>
</gene>
<reference evidence="1" key="1">
    <citation type="journal article" date="2023" name="G3 (Bethesda)">
        <title>A reference genome for the long-term kleptoplast-retaining sea slug Elysia crispata morphotype clarki.</title>
        <authorList>
            <person name="Eastman K.E."/>
            <person name="Pendleton A.L."/>
            <person name="Shaikh M.A."/>
            <person name="Suttiyut T."/>
            <person name="Ogas R."/>
            <person name="Tomko P."/>
            <person name="Gavelis G."/>
            <person name="Widhalm J.R."/>
            <person name="Wisecaver J.H."/>
        </authorList>
    </citation>
    <scope>NUCLEOTIDE SEQUENCE</scope>
    <source>
        <strain evidence="1">ECLA1</strain>
    </source>
</reference>
<evidence type="ECO:0000313" key="2">
    <source>
        <dbReference type="Proteomes" id="UP001283361"/>
    </source>
</evidence>
<sequence length="68" mass="7590">MTYQWSVFNVQSMTSGDDLQPEAPLELRTISLSWVIQGSHASGIEAGRHRAISSDSCLKECHIKTVWV</sequence>
<accession>A0AAE1DLE9</accession>
<dbReference type="Proteomes" id="UP001283361">
    <property type="component" value="Unassembled WGS sequence"/>
</dbReference>
<name>A0AAE1DLE9_9GAST</name>
<keyword evidence="2" id="KW-1185">Reference proteome</keyword>
<organism evidence="1 2">
    <name type="scientific">Elysia crispata</name>
    <name type="common">lettuce slug</name>
    <dbReference type="NCBI Taxonomy" id="231223"/>
    <lineage>
        <taxon>Eukaryota</taxon>
        <taxon>Metazoa</taxon>
        <taxon>Spiralia</taxon>
        <taxon>Lophotrochozoa</taxon>
        <taxon>Mollusca</taxon>
        <taxon>Gastropoda</taxon>
        <taxon>Heterobranchia</taxon>
        <taxon>Euthyneura</taxon>
        <taxon>Panpulmonata</taxon>
        <taxon>Sacoglossa</taxon>
        <taxon>Placobranchoidea</taxon>
        <taxon>Plakobranchidae</taxon>
        <taxon>Elysia</taxon>
    </lineage>
</organism>
<comment type="caution">
    <text evidence="1">The sequence shown here is derived from an EMBL/GenBank/DDBJ whole genome shotgun (WGS) entry which is preliminary data.</text>
</comment>
<dbReference type="EMBL" id="JAWDGP010003388">
    <property type="protein sequence ID" value="KAK3774767.1"/>
    <property type="molecule type" value="Genomic_DNA"/>
</dbReference>
<evidence type="ECO:0000313" key="1">
    <source>
        <dbReference type="EMBL" id="KAK3774767.1"/>
    </source>
</evidence>
<dbReference type="AlphaFoldDB" id="A0AAE1DLE9"/>
<protein>
    <submittedName>
        <fullName evidence="1">Uncharacterized protein</fullName>
    </submittedName>
</protein>